<accession>A0A0R1Z1H6</accession>
<evidence type="ECO:0000313" key="4">
    <source>
        <dbReference type="Proteomes" id="UP000051010"/>
    </source>
</evidence>
<sequence>MILGGVLMEHFTKGLIVGVLGTVAAGVGALLTFKKSVVDPIEDQEEKFEENRKRAMRKSRAAHHG</sequence>
<reference evidence="3 4" key="1">
    <citation type="journal article" date="2015" name="Genome Announc.">
        <title>Expanding the biotechnology potential of lactobacilli through comparative genomics of 213 strains and associated genera.</title>
        <authorList>
            <person name="Sun Z."/>
            <person name="Harris H.M."/>
            <person name="McCann A."/>
            <person name="Guo C."/>
            <person name="Argimon S."/>
            <person name="Zhang W."/>
            <person name="Yang X."/>
            <person name="Jeffery I.B."/>
            <person name="Cooney J.C."/>
            <person name="Kagawa T.F."/>
            <person name="Liu W."/>
            <person name="Song Y."/>
            <person name="Salvetti E."/>
            <person name="Wrobel A."/>
            <person name="Rasinkangas P."/>
            <person name="Parkhill J."/>
            <person name="Rea M.C."/>
            <person name="O'Sullivan O."/>
            <person name="Ritari J."/>
            <person name="Douillard F.P."/>
            <person name="Paul Ross R."/>
            <person name="Yang R."/>
            <person name="Briner A.E."/>
            <person name="Felis G.E."/>
            <person name="de Vos W.M."/>
            <person name="Barrangou R."/>
            <person name="Klaenhammer T.R."/>
            <person name="Caufield P.W."/>
            <person name="Cui Y."/>
            <person name="Zhang H."/>
            <person name="O'Toole P.W."/>
        </authorList>
    </citation>
    <scope>NUCLEOTIDE SEQUENCE [LARGE SCALE GENOMIC DNA]</scope>
    <source>
        <strain evidence="3 4">DSM 18390</strain>
    </source>
</reference>
<dbReference type="AlphaFoldDB" id="A0A0R1Z1H6"/>
<keyword evidence="2" id="KW-0472">Membrane</keyword>
<evidence type="ECO:0000256" key="1">
    <source>
        <dbReference type="SAM" id="MobiDB-lite"/>
    </source>
</evidence>
<dbReference type="Pfam" id="PF11240">
    <property type="entry name" value="DUF3042"/>
    <property type="match status" value="1"/>
</dbReference>
<dbReference type="Proteomes" id="UP000051010">
    <property type="component" value="Unassembled WGS sequence"/>
</dbReference>
<feature type="transmembrane region" description="Helical" evidence="2">
    <location>
        <begin position="15"/>
        <end position="33"/>
    </location>
</feature>
<organism evidence="3 4">
    <name type="scientific">Lentilactobacillus parafarraginis DSM 18390 = JCM 14109</name>
    <dbReference type="NCBI Taxonomy" id="1423786"/>
    <lineage>
        <taxon>Bacteria</taxon>
        <taxon>Bacillati</taxon>
        <taxon>Bacillota</taxon>
        <taxon>Bacilli</taxon>
        <taxon>Lactobacillales</taxon>
        <taxon>Lactobacillaceae</taxon>
        <taxon>Lentilactobacillus</taxon>
    </lineage>
</organism>
<keyword evidence="2" id="KW-0812">Transmembrane</keyword>
<keyword evidence="2" id="KW-1133">Transmembrane helix</keyword>
<evidence type="ECO:0000256" key="2">
    <source>
        <dbReference type="SAM" id="Phobius"/>
    </source>
</evidence>
<dbReference type="InterPro" id="IPR021402">
    <property type="entry name" value="DUF3042"/>
</dbReference>
<gene>
    <name evidence="3" type="ORF">FD47_GL002942</name>
</gene>
<proteinExistence type="predicted"/>
<dbReference type="PATRIC" id="fig|1423786.4.peg.3094"/>
<evidence type="ECO:0008006" key="5">
    <source>
        <dbReference type="Google" id="ProtNLM"/>
    </source>
</evidence>
<feature type="region of interest" description="Disordered" evidence="1">
    <location>
        <begin position="44"/>
        <end position="65"/>
    </location>
</feature>
<feature type="compositionally biased region" description="Basic residues" evidence="1">
    <location>
        <begin position="54"/>
        <end position="65"/>
    </location>
</feature>
<evidence type="ECO:0000313" key="3">
    <source>
        <dbReference type="EMBL" id="KRM44835.1"/>
    </source>
</evidence>
<name>A0A0R1Z1H6_9LACO</name>
<comment type="caution">
    <text evidence="3">The sequence shown here is derived from an EMBL/GenBank/DDBJ whole genome shotgun (WGS) entry which is preliminary data.</text>
</comment>
<dbReference type="EMBL" id="AZFZ01000009">
    <property type="protein sequence ID" value="KRM44835.1"/>
    <property type="molecule type" value="Genomic_DNA"/>
</dbReference>
<protein>
    <recommendedName>
        <fullName evidence="5">DUF3042 domain-containing protein</fullName>
    </recommendedName>
</protein>